<feature type="compositionally biased region" description="Low complexity" evidence="1">
    <location>
        <begin position="212"/>
        <end position="222"/>
    </location>
</feature>
<feature type="compositionally biased region" description="Low complexity" evidence="1">
    <location>
        <begin position="321"/>
        <end position="340"/>
    </location>
</feature>
<name>A0ABR3S6S9_9PLEO</name>
<accession>A0ABR3S6S9</accession>
<feature type="region of interest" description="Disordered" evidence="1">
    <location>
        <begin position="212"/>
        <end position="425"/>
    </location>
</feature>
<gene>
    <name evidence="2" type="ORF">SLS60_000624</name>
</gene>
<feature type="region of interest" description="Disordered" evidence="1">
    <location>
        <begin position="617"/>
        <end position="640"/>
    </location>
</feature>
<feature type="compositionally biased region" description="Polar residues" evidence="1">
    <location>
        <begin position="258"/>
        <end position="288"/>
    </location>
</feature>
<organism evidence="2 3">
    <name type="scientific">Paraconiothyrium brasiliense</name>
    <dbReference type="NCBI Taxonomy" id="300254"/>
    <lineage>
        <taxon>Eukaryota</taxon>
        <taxon>Fungi</taxon>
        <taxon>Dikarya</taxon>
        <taxon>Ascomycota</taxon>
        <taxon>Pezizomycotina</taxon>
        <taxon>Dothideomycetes</taxon>
        <taxon>Pleosporomycetidae</taxon>
        <taxon>Pleosporales</taxon>
        <taxon>Massarineae</taxon>
        <taxon>Didymosphaeriaceae</taxon>
        <taxon>Paraconiothyrium</taxon>
    </lineage>
</organism>
<dbReference type="EMBL" id="JAKJXO020000001">
    <property type="protein sequence ID" value="KAL1612398.1"/>
    <property type="molecule type" value="Genomic_DNA"/>
</dbReference>
<keyword evidence="3" id="KW-1185">Reference proteome</keyword>
<evidence type="ECO:0000313" key="3">
    <source>
        <dbReference type="Proteomes" id="UP001521785"/>
    </source>
</evidence>
<evidence type="ECO:0000313" key="2">
    <source>
        <dbReference type="EMBL" id="KAL1612398.1"/>
    </source>
</evidence>
<feature type="compositionally biased region" description="Polar residues" evidence="1">
    <location>
        <begin position="297"/>
        <end position="314"/>
    </location>
</feature>
<sequence>MPFPESPACSSCVATGCTFQYGSIDLYYYPVTKNVSRDMCTDEPAGGWENSATITADPDSTYTEVTTGSYTVVNGVTMYEGNIYISLADPYVLDSCRNSVAPKFNKPRIITMASSDLYSVRGYPHNIIPYSIQWADFQDPVPWSAYVGQSYCANNRVACTEVIPGSYLPAMSMPGQIRQLDPNWASCDFDKYGLFDPPIALHGVPNFLTSTSATADPTPTSAESVISATPGQSSNGDMPTATSKPQLTESSTDLEDPASSTTPEDPAPSSSQTPTDPQGPAPSNTEGPSPQDPTPSGPQTLSQSQNPAPSSTQVPAEPQVSDPSTQQDPSPSDSQDTTPSESLDPAPSATRDPSPNGPQEPSPSASAINDPQNSIPSSTQGSSTNVPQDTVISQNPPTDPNANPTGTAKNGPSNPTPPAITIGPTVFPINPTGGVVVETGTALSSGGASVVISSSTFNIGSGGLTIVSPETSAEIPFGTEPVTVPIGPNSAPVVLDPAASTIIIGGTTLAPGGAPITVDDTILSVGSSGVVVAGPSGTSTIANPTADGTPAAVTVGSDAFPITSGSIVLGPGTILGPGDPAVTISDTVFSVDSTGLVVIGNGKTSILPVTLDASSRAGATSEGSTGSSTATGAGSSPSQTGDVEFSGVAANIGWSKTLIVALLGAIYVII</sequence>
<reference evidence="2 3" key="1">
    <citation type="submission" date="2024-02" db="EMBL/GenBank/DDBJ databases">
        <title>De novo assembly and annotation of 12 fungi associated with fruit tree decline syndrome in Ontario, Canada.</title>
        <authorList>
            <person name="Sulman M."/>
            <person name="Ellouze W."/>
            <person name="Ilyukhin E."/>
        </authorList>
    </citation>
    <scope>NUCLEOTIDE SEQUENCE [LARGE SCALE GENOMIC DNA]</scope>
    <source>
        <strain evidence="2 3">M42-189</strain>
    </source>
</reference>
<dbReference type="Proteomes" id="UP001521785">
    <property type="component" value="Unassembled WGS sequence"/>
</dbReference>
<proteinExistence type="predicted"/>
<comment type="caution">
    <text evidence="2">The sequence shown here is derived from an EMBL/GenBank/DDBJ whole genome shotgun (WGS) entry which is preliminary data.</text>
</comment>
<feature type="compositionally biased region" description="Polar residues" evidence="1">
    <location>
        <begin position="362"/>
        <end position="413"/>
    </location>
</feature>
<feature type="compositionally biased region" description="Polar residues" evidence="1">
    <location>
        <begin position="223"/>
        <end position="251"/>
    </location>
</feature>
<evidence type="ECO:0000256" key="1">
    <source>
        <dbReference type="SAM" id="MobiDB-lite"/>
    </source>
</evidence>
<protein>
    <submittedName>
        <fullName evidence="2">Uncharacterized protein</fullName>
    </submittedName>
</protein>